<evidence type="ECO:0000256" key="5">
    <source>
        <dbReference type="ARBA" id="ARBA00022989"/>
    </source>
</evidence>
<accession>A0A841Q4S9</accession>
<feature type="transmembrane region" description="Helical" evidence="7">
    <location>
        <begin position="153"/>
        <end position="171"/>
    </location>
</feature>
<evidence type="ECO:0000256" key="1">
    <source>
        <dbReference type="ARBA" id="ARBA00004651"/>
    </source>
</evidence>
<evidence type="ECO:0000313" key="10">
    <source>
        <dbReference type="Proteomes" id="UP000581688"/>
    </source>
</evidence>
<sequence>MNKFEILKNKNFLLLWLGQSVSTLGSRFYMIAIMWYVIEKTGSSMNLGLTVLCFTLPAVLIMPLAGIIADHNYKKTILITSDLINGVLVSVMAIFMYYQALPSLVLYTIIITVSASSAFFSPAISASIPLIAGKEQLSKANSLNQFTNRMSNIVGPAMAGVLIAVTDIWLLLLLNGLSFIISAISECFIKIPDVEVSKDKKKFKEQFFEGLQYVRKVKELMALIFVGGVIINFFLAPLTVFITVICNQILEVGSEGFGLVEACISVGALVGSVFSFFNIIKNQIKLGIIGLVLEGVALLVGGIFLSFPSMIIFAILLGLGVSMASIGITTMLQLLVPENMMGRVGSILSSLSTITVPIGILVGSYVINVYSIELIFIVSGVIVLLSGLTLVVPFASEFKRKPEVAVEI</sequence>
<name>A0A841Q4S9_9BACI</name>
<dbReference type="GO" id="GO:0005886">
    <property type="term" value="C:plasma membrane"/>
    <property type="evidence" value="ECO:0007669"/>
    <property type="project" value="UniProtKB-SubCell"/>
</dbReference>
<feature type="transmembrane region" description="Helical" evidence="7">
    <location>
        <begin position="12"/>
        <end position="38"/>
    </location>
</feature>
<feature type="transmembrane region" description="Helical" evidence="7">
    <location>
        <begin position="44"/>
        <end position="65"/>
    </location>
</feature>
<keyword evidence="5 7" id="KW-1133">Transmembrane helix</keyword>
<dbReference type="InterPro" id="IPR020846">
    <property type="entry name" value="MFS_dom"/>
</dbReference>
<feature type="transmembrane region" description="Helical" evidence="7">
    <location>
        <begin position="286"/>
        <end position="305"/>
    </location>
</feature>
<dbReference type="InterPro" id="IPR010290">
    <property type="entry name" value="TM_effector"/>
</dbReference>
<dbReference type="PANTHER" id="PTHR43266">
    <property type="entry name" value="MACROLIDE-EFFLUX PROTEIN"/>
    <property type="match status" value="1"/>
</dbReference>
<comment type="caution">
    <text evidence="9">The sequence shown here is derived from an EMBL/GenBank/DDBJ whole genome shotgun (WGS) entry which is preliminary data.</text>
</comment>
<evidence type="ECO:0000256" key="2">
    <source>
        <dbReference type="ARBA" id="ARBA00022448"/>
    </source>
</evidence>
<proteinExistence type="predicted"/>
<feature type="transmembrane region" description="Helical" evidence="7">
    <location>
        <begin position="220"/>
        <end position="245"/>
    </location>
</feature>
<evidence type="ECO:0000259" key="8">
    <source>
        <dbReference type="PROSITE" id="PS50850"/>
    </source>
</evidence>
<reference evidence="9 10" key="1">
    <citation type="submission" date="2020-08" db="EMBL/GenBank/DDBJ databases">
        <title>Genomic Encyclopedia of Type Strains, Phase IV (KMG-IV): sequencing the most valuable type-strain genomes for metagenomic binning, comparative biology and taxonomic classification.</title>
        <authorList>
            <person name="Goeker M."/>
        </authorList>
    </citation>
    <scope>NUCLEOTIDE SEQUENCE [LARGE SCALE GENOMIC DNA]</scope>
    <source>
        <strain evidence="9 10">DSM 19612</strain>
    </source>
</reference>
<evidence type="ECO:0000313" key="9">
    <source>
        <dbReference type="EMBL" id="MBB6453363.1"/>
    </source>
</evidence>
<dbReference type="AlphaFoldDB" id="A0A841Q4S9"/>
<comment type="subcellular location">
    <subcellularLocation>
        <location evidence="1">Cell membrane</location>
        <topology evidence="1">Multi-pass membrane protein</topology>
    </subcellularLocation>
</comment>
<dbReference type="PANTHER" id="PTHR43266:SF2">
    <property type="entry name" value="MAJOR FACILITATOR SUPERFAMILY (MFS) PROFILE DOMAIN-CONTAINING PROTEIN"/>
    <property type="match status" value="1"/>
</dbReference>
<feature type="transmembrane region" description="Helical" evidence="7">
    <location>
        <begin position="311"/>
        <end position="335"/>
    </location>
</feature>
<feature type="transmembrane region" description="Helical" evidence="7">
    <location>
        <begin position="257"/>
        <end position="279"/>
    </location>
</feature>
<evidence type="ECO:0000256" key="4">
    <source>
        <dbReference type="ARBA" id="ARBA00022692"/>
    </source>
</evidence>
<dbReference type="RefSeq" id="WP_174497860.1">
    <property type="nucleotide sequence ID" value="NZ_CADDWK010000021.1"/>
</dbReference>
<organism evidence="9 10">
    <name type="scientific">Salirhabdus euzebyi</name>
    <dbReference type="NCBI Taxonomy" id="394506"/>
    <lineage>
        <taxon>Bacteria</taxon>
        <taxon>Bacillati</taxon>
        <taxon>Bacillota</taxon>
        <taxon>Bacilli</taxon>
        <taxon>Bacillales</taxon>
        <taxon>Bacillaceae</taxon>
        <taxon>Salirhabdus</taxon>
    </lineage>
</organism>
<feature type="domain" description="Major facilitator superfamily (MFS) profile" evidence="8">
    <location>
        <begin position="11"/>
        <end position="398"/>
    </location>
</feature>
<dbReference type="EMBL" id="JACHGH010000004">
    <property type="protein sequence ID" value="MBB6453363.1"/>
    <property type="molecule type" value="Genomic_DNA"/>
</dbReference>
<evidence type="ECO:0000256" key="7">
    <source>
        <dbReference type="SAM" id="Phobius"/>
    </source>
</evidence>
<keyword evidence="6 7" id="KW-0472">Membrane</keyword>
<dbReference type="Gene3D" id="1.20.1250.20">
    <property type="entry name" value="MFS general substrate transporter like domains"/>
    <property type="match status" value="1"/>
</dbReference>
<dbReference type="CDD" id="cd06173">
    <property type="entry name" value="MFS_MefA_like"/>
    <property type="match status" value="1"/>
</dbReference>
<protein>
    <submittedName>
        <fullName evidence="9">MFS family permease</fullName>
    </submittedName>
</protein>
<feature type="transmembrane region" description="Helical" evidence="7">
    <location>
        <begin position="374"/>
        <end position="395"/>
    </location>
</feature>
<dbReference type="PROSITE" id="PS50850">
    <property type="entry name" value="MFS"/>
    <property type="match status" value="1"/>
</dbReference>
<dbReference type="PRINTS" id="PR01988">
    <property type="entry name" value="EXPORTERBACE"/>
</dbReference>
<feature type="transmembrane region" description="Helical" evidence="7">
    <location>
        <begin position="347"/>
        <end position="368"/>
    </location>
</feature>
<keyword evidence="10" id="KW-1185">Reference proteome</keyword>
<gene>
    <name evidence="9" type="ORF">HNQ94_001811</name>
</gene>
<keyword evidence="2" id="KW-0813">Transport</keyword>
<dbReference type="SUPFAM" id="SSF103473">
    <property type="entry name" value="MFS general substrate transporter"/>
    <property type="match status" value="1"/>
</dbReference>
<dbReference type="Proteomes" id="UP000581688">
    <property type="component" value="Unassembled WGS sequence"/>
</dbReference>
<dbReference type="Pfam" id="PF05977">
    <property type="entry name" value="MFS_3"/>
    <property type="match status" value="1"/>
</dbReference>
<keyword evidence="3" id="KW-1003">Cell membrane</keyword>
<keyword evidence="4 7" id="KW-0812">Transmembrane</keyword>
<evidence type="ECO:0000256" key="6">
    <source>
        <dbReference type="ARBA" id="ARBA00023136"/>
    </source>
</evidence>
<dbReference type="GO" id="GO:0022857">
    <property type="term" value="F:transmembrane transporter activity"/>
    <property type="evidence" value="ECO:0007669"/>
    <property type="project" value="InterPro"/>
</dbReference>
<dbReference type="InterPro" id="IPR022324">
    <property type="entry name" value="Bacilysin_exporter_BacE_put"/>
</dbReference>
<dbReference type="InterPro" id="IPR036259">
    <property type="entry name" value="MFS_trans_sf"/>
</dbReference>
<evidence type="ECO:0000256" key="3">
    <source>
        <dbReference type="ARBA" id="ARBA00022475"/>
    </source>
</evidence>